<dbReference type="Proteomes" id="UP000584374">
    <property type="component" value="Unassembled WGS sequence"/>
</dbReference>
<feature type="domain" description="SaeA first Fn3-like" evidence="2">
    <location>
        <begin position="409"/>
        <end position="478"/>
    </location>
</feature>
<name>A0A840Q322_9PSEU</name>
<evidence type="ECO:0000259" key="2">
    <source>
        <dbReference type="Pfam" id="PF25832"/>
    </source>
</evidence>
<dbReference type="AlphaFoldDB" id="A0A840Q322"/>
<dbReference type="InterPro" id="IPR058691">
    <property type="entry name" value="Fn3_SaeA_1st"/>
</dbReference>
<comment type="caution">
    <text evidence="3">The sequence shown here is derived from an EMBL/GenBank/DDBJ whole genome shotgun (WGS) entry which is preliminary data.</text>
</comment>
<accession>A0A840Q322</accession>
<dbReference type="RefSeq" id="WP_184723548.1">
    <property type="nucleotide sequence ID" value="NZ_JACHIW010000001.1"/>
</dbReference>
<proteinExistence type="predicted"/>
<dbReference type="Pfam" id="PF25832">
    <property type="entry name" value="Fn3_SaeA_2nd"/>
    <property type="match status" value="1"/>
</dbReference>
<feature type="region of interest" description="Disordered" evidence="1">
    <location>
        <begin position="529"/>
        <end position="548"/>
    </location>
</feature>
<reference evidence="3 4" key="1">
    <citation type="submission" date="2020-08" db="EMBL/GenBank/DDBJ databases">
        <title>Sequencing the genomes of 1000 actinobacteria strains.</title>
        <authorList>
            <person name="Klenk H.-P."/>
        </authorList>
    </citation>
    <scope>NUCLEOTIDE SEQUENCE [LARGE SCALE GENOMIC DNA]</scope>
    <source>
        <strain evidence="3 4">DSM 45584</strain>
    </source>
</reference>
<gene>
    <name evidence="3" type="ORF">BJ970_000682</name>
</gene>
<protein>
    <recommendedName>
        <fullName evidence="2">SaeA first Fn3-like domain-containing protein</fullName>
    </recommendedName>
</protein>
<evidence type="ECO:0000313" key="4">
    <source>
        <dbReference type="Proteomes" id="UP000584374"/>
    </source>
</evidence>
<sequence>MGPFDPKAYEREVVRPLRGRSGRLPDDLLTRYAVEPGFSEAELGQRLTQIRSHWNKSAQSTAKSSFTTSVYKAFLREDEELRRAHGDAMSTMSWWRSRDSERAGASEGQIAELAGMLTANFGELGLITPGQLEAMRETFGQLAPAEVDQALAKAGVKSAPPLELPKTSGLPDTLFRRLKALLNDAEVTGIPELLHGKLDGFRLLSAFESTPPFPAGLSAKAVQQAIDRENRRSGNQPAREALGLLNTAVGREGVDLRLLSLYHLLADVRRLRESGAPAGALLRVLRRSGLDADEARQAVVSVLSETGSATPAVTGLPKVVELLADGKLIAAQQVLAGIADSDEAAAAKAAIDRHAKHVRELREAAHRAVRSGAEGEARRKLGEAARLAADDDAIAAELRRIPLSPVDAVTAQPEGVGVRVSWRAKPDHDDGTRYRVVRRAGRTPGDADDGDVVVEGGDTAVVDTAVAAGGTVGYAVFAAGTAGVWSRAVGVMIEVLPPVHKVRLAVRNGAVEGSWTVHRDAVGVDVRRRRDGESGDVPVPTSGGTGFRDSTVDIDGDYTYLLTARYRRPDGTEVAADTVPVRHTARVAATLPPVTSLDGRRFGGGLVLSWVWPEDIRMAEVSWTRPPTDAEAGRMRLTRQQYQADGGCRIDVGPGTVRVQVCAIATADNGESRSLPAALEVPGAPAQVSYRVERQTRLFGGGTARIMLTADQPVPNCLVLVVIAPGRVMPRKPDDGQIVHREVHELSGPLELTVALPRRKPFWLRCFVTADGVQLIDPPISQLKVS</sequence>
<evidence type="ECO:0000256" key="1">
    <source>
        <dbReference type="SAM" id="MobiDB-lite"/>
    </source>
</evidence>
<dbReference type="EMBL" id="JACHIW010000001">
    <property type="protein sequence ID" value="MBB5153148.1"/>
    <property type="molecule type" value="Genomic_DNA"/>
</dbReference>
<organism evidence="3 4">
    <name type="scientific">Saccharopolyspora phatthalungensis</name>
    <dbReference type="NCBI Taxonomy" id="664693"/>
    <lineage>
        <taxon>Bacteria</taxon>
        <taxon>Bacillati</taxon>
        <taxon>Actinomycetota</taxon>
        <taxon>Actinomycetes</taxon>
        <taxon>Pseudonocardiales</taxon>
        <taxon>Pseudonocardiaceae</taxon>
        <taxon>Saccharopolyspora</taxon>
    </lineage>
</organism>
<keyword evidence="4" id="KW-1185">Reference proteome</keyword>
<evidence type="ECO:0000313" key="3">
    <source>
        <dbReference type="EMBL" id="MBB5153148.1"/>
    </source>
</evidence>